<reference evidence="2" key="1">
    <citation type="submission" date="2022-08" db="EMBL/GenBank/DDBJ databases">
        <title>Draft genome sequence of Lysinibacillus sp. strain KH24.</title>
        <authorList>
            <person name="Kanbe H."/>
            <person name="Itoh H."/>
        </authorList>
    </citation>
    <scope>NUCLEOTIDE SEQUENCE</scope>
    <source>
        <strain evidence="2">KH24</strain>
    </source>
</reference>
<keyword evidence="1" id="KW-1133">Transmembrane helix</keyword>
<gene>
    <name evidence="2" type="ORF">LYSBPC_21300</name>
</gene>
<evidence type="ECO:0000256" key="1">
    <source>
        <dbReference type="SAM" id="Phobius"/>
    </source>
</evidence>
<organism evidence="2 3">
    <name type="scientific">Lysinibacillus piscis</name>
    <dbReference type="NCBI Taxonomy" id="2518931"/>
    <lineage>
        <taxon>Bacteria</taxon>
        <taxon>Bacillati</taxon>
        <taxon>Bacillota</taxon>
        <taxon>Bacilli</taxon>
        <taxon>Bacillales</taxon>
        <taxon>Bacillaceae</taxon>
        <taxon>Lysinibacillus</taxon>
    </lineage>
</organism>
<protein>
    <recommendedName>
        <fullName evidence="4">DUF2178 domain-containing protein</fullName>
    </recommendedName>
</protein>
<accession>A0ABQ5NL24</accession>
<dbReference type="RefSeq" id="WP_264988753.1">
    <property type="nucleotide sequence ID" value="NZ_BRZA01000002.1"/>
</dbReference>
<proteinExistence type="predicted"/>
<dbReference type="EMBL" id="BRZA01000002">
    <property type="protein sequence ID" value="GLC89003.1"/>
    <property type="molecule type" value="Genomic_DNA"/>
</dbReference>
<keyword evidence="1" id="KW-0472">Membrane</keyword>
<dbReference type="Proteomes" id="UP001065593">
    <property type="component" value="Unassembled WGS sequence"/>
</dbReference>
<feature type="transmembrane region" description="Helical" evidence="1">
    <location>
        <begin position="79"/>
        <end position="98"/>
    </location>
</feature>
<keyword evidence="3" id="KW-1185">Reference proteome</keyword>
<feature type="transmembrane region" description="Helical" evidence="1">
    <location>
        <begin position="5"/>
        <end position="24"/>
    </location>
</feature>
<comment type="caution">
    <text evidence="2">The sequence shown here is derived from an EMBL/GenBank/DDBJ whole genome shotgun (WGS) entry which is preliminary data.</text>
</comment>
<feature type="transmembrane region" description="Helical" evidence="1">
    <location>
        <begin position="104"/>
        <end position="124"/>
    </location>
</feature>
<sequence>MKIRIWMAMSIAIATLLVIGYAIFKGITGREVGFNEIISIAGLLMLFFSMLTWGSKEDKDGILAEEELGQRIIEKSSKISYFLLIAFIMLAVVADKMVNGTMNIFLVSILGLALITLPFVEFVMAKKYR</sequence>
<feature type="transmembrane region" description="Helical" evidence="1">
    <location>
        <begin position="36"/>
        <end position="53"/>
    </location>
</feature>
<keyword evidence="1" id="KW-0812">Transmembrane</keyword>
<evidence type="ECO:0000313" key="3">
    <source>
        <dbReference type="Proteomes" id="UP001065593"/>
    </source>
</evidence>
<name>A0ABQ5NL24_9BACI</name>
<evidence type="ECO:0000313" key="2">
    <source>
        <dbReference type="EMBL" id="GLC89003.1"/>
    </source>
</evidence>
<evidence type="ECO:0008006" key="4">
    <source>
        <dbReference type="Google" id="ProtNLM"/>
    </source>
</evidence>